<keyword evidence="3 6" id="KW-0378">Hydrolase</keyword>
<evidence type="ECO:0000313" key="9">
    <source>
        <dbReference type="EMBL" id="MFK4268659.1"/>
    </source>
</evidence>
<keyword evidence="5 6" id="KW-0482">Metalloprotease</keyword>
<evidence type="ECO:0000256" key="5">
    <source>
        <dbReference type="ARBA" id="ARBA00023049"/>
    </source>
</evidence>
<dbReference type="InterPro" id="IPR001915">
    <property type="entry name" value="Peptidase_M48"/>
</dbReference>
<evidence type="ECO:0000256" key="2">
    <source>
        <dbReference type="ARBA" id="ARBA00022723"/>
    </source>
</evidence>
<evidence type="ECO:0000256" key="4">
    <source>
        <dbReference type="ARBA" id="ARBA00022833"/>
    </source>
</evidence>
<feature type="transmembrane region" description="Helical" evidence="7">
    <location>
        <begin position="32"/>
        <end position="55"/>
    </location>
</feature>
<dbReference type="Gene3D" id="3.30.2010.10">
    <property type="entry name" value="Metalloproteases ('zincins'), catalytic domain"/>
    <property type="match status" value="1"/>
</dbReference>
<feature type="transmembrane region" description="Helical" evidence="7">
    <location>
        <begin position="96"/>
        <end position="115"/>
    </location>
</feature>
<organism evidence="9 10">
    <name type="scientific">Streptomyces milbemycinicus</name>
    <dbReference type="NCBI Taxonomy" id="476552"/>
    <lineage>
        <taxon>Bacteria</taxon>
        <taxon>Bacillati</taxon>
        <taxon>Actinomycetota</taxon>
        <taxon>Actinomycetes</taxon>
        <taxon>Kitasatosporales</taxon>
        <taxon>Streptomycetaceae</taxon>
        <taxon>Streptomyces</taxon>
    </lineage>
</organism>
<accession>A0ABW8LUG3</accession>
<reference evidence="9 10" key="1">
    <citation type="submission" date="2024-11" db="EMBL/GenBank/DDBJ databases">
        <title>The Natural Products Discovery Center: Release of the First 8490 Sequenced Strains for Exploring Actinobacteria Biosynthetic Diversity.</title>
        <authorList>
            <person name="Kalkreuter E."/>
            <person name="Kautsar S.A."/>
            <person name="Yang D."/>
            <person name="Bader C.D."/>
            <person name="Teijaro C.N."/>
            <person name="Fluegel L."/>
            <person name="Davis C.M."/>
            <person name="Simpson J.R."/>
            <person name="Lauterbach L."/>
            <person name="Steele A.D."/>
            <person name="Gui C."/>
            <person name="Meng S."/>
            <person name="Li G."/>
            <person name="Viehrig K."/>
            <person name="Ye F."/>
            <person name="Su P."/>
            <person name="Kiefer A.F."/>
            <person name="Nichols A."/>
            <person name="Cepeda A.J."/>
            <person name="Yan W."/>
            <person name="Fan B."/>
            <person name="Jiang Y."/>
            <person name="Adhikari A."/>
            <person name="Zheng C.-J."/>
            <person name="Schuster L."/>
            <person name="Cowan T.M."/>
            <person name="Smanski M.J."/>
            <person name="Chevrette M.G."/>
            <person name="De Carvalho L.P.S."/>
            <person name="Shen B."/>
        </authorList>
    </citation>
    <scope>NUCLEOTIDE SEQUENCE [LARGE SCALE GENOMIC DNA]</scope>
    <source>
        <strain evidence="9 10">NPDC020863</strain>
    </source>
</reference>
<keyword evidence="1 6" id="KW-0645">Protease</keyword>
<dbReference type="RefSeq" id="WP_404747369.1">
    <property type="nucleotide sequence ID" value="NZ_JBJDQH010000009.1"/>
</dbReference>
<keyword evidence="4 6" id="KW-0862">Zinc</keyword>
<evidence type="ECO:0000256" key="7">
    <source>
        <dbReference type="SAM" id="Phobius"/>
    </source>
</evidence>
<dbReference type="InterPro" id="IPR052173">
    <property type="entry name" value="Beta-lactam_resp_regulator"/>
</dbReference>
<name>A0ABW8LUG3_9ACTN</name>
<dbReference type="EMBL" id="JBJDQH010000009">
    <property type="protein sequence ID" value="MFK4268659.1"/>
    <property type="molecule type" value="Genomic_DNA"/>
</dbReference>
<sequence length="302" mass="31835">MITAVALAGYAVLVSAAVPPLLSRARWPHRTPVTAVLAWQGLMATFVVATALAVYHLVMAEQHVHDGLIGLLSACGLAADAPAGESAPTLGDALALAAPLAIVLLPLGWLALCVWRARRARQRHLDMLALVGEPAPGYDATVVDHGAPAVYCLPGRRRRVVVTRGALDVLSEAQMRAVLEHERAHIDGRHHLLHLLVDAFSRAFPGLPLARHAKEQTALLVEMIADDRALRFHSRDALATAICEVAAGQAPQAALGAGGPGALIRLRRVLTPQPRPHRATWLGVVAASIAAPLLPLLVACGP</sequence>
<comment type="caution">
    <text evidence="9">The sequence shown here is derived from an EMBL/GenBank/DDBJ whole genome shotgun (WGS) entry which is preliminary data.</text>
</comment>
<dbReference type="PANTHER" id="PTHR34978:SF3">
    <property type="entry name" value="SLR0241 PROTEIN"/>
    <property type="match status" value="1"/>
</dbReference>
<feature type="transmembrane region" description="Helical" evidence="7">
    <location>
        <begin position="279"/>
        <end position="299"/>
    </location>
</feature>
<keyword evidence="7" id="KW-0812">Transmembrane</keyword>
<feature type="domain" description="Peptidase M48" evidence="8">
    <location>
        <begin position="116"/>
        <end position="198"/>
    </location>
</feature>
<dbReference type="CDD" id="cd07326">
    <property type="entry name" value="M56_BlaR1_MecR1_like"/>
    <property type="match status" value="1"/>
</dbReference>
<evidence type="ECO:0000256" key="1">
    <source>
        <dbReference type="ARBA" id="ARBA00022670"/>
    </source>
</evidence>
<evidence type="ECO:0000256" key="3">
    <source>
        <dbReference type="ARBA" id="ARBA00022801"/>
    </source>
</evidence>
<keyword evidence="7" id="KW-0472">Membrane</keyword>
<comment type="cofactor">
    <cofactor evidence="6">
        <name>Zn(2+)</name>
        <dbReference type="ChEBI" id="CHEBI:29105"/>
    </cofactor>
    <text evidence="6">Binds 1 zinc ion per subunit.</text>
</comment>
<keyword evidence="7" id="KW-1133">Transmembrane helix</keyword>
<comment type="similarity">
    <text evidence="6">Belongs to the peptidase M48 family.</text>
</comment>
<protein>
    <submittedName>
        <fullName evidence="9">M56 family metallopeptidase</fullName>
    </submittedName>
</protein>
<keyword evidence="2" id="KW-0479">Metal-binding</keyword>
<proteinExistence type="inferred from homology"/>
<evidence type="ECO:0000313" key="10">
    <source>
        <dbReference type="Proteomes" id="UP001620295"/>
    </source>
</evidence>
<dbReference type="Pfam" id="PF01435">
    <property type="entry name" value="Peptidase_M48"/>
    <property type="match status" value="1"/>
</dbReference>
<keyword evidence="10" id="KW-1185">Reference proteome</keyword>
<dbReference type="PANTHER" id="PTHR34978">
    <property type="entry name" value="POSSIBLE SENSOR-TRANSDUCER PROTEIN BLAR"/>
    <property type="match status" value="1"/>
</dbReference>
<dbReference type="Proteomes" id="UP001620295">
    <property type="component" value="Unassembled WGS sequence"/>
</dbReference>
<gene>
    <name evidence="9" type="ORF">ACI2L5_27465</name>
</gene>
<evidence type="ECO:0000256" key="6">
    <source>
        <dbReference type="RuleBase" id="RU003983"/>
    </source>
</evidence>
<evidence type="ECO:0000259" key="8">
    <source>
        <dbReference type="Pfam" id="PF01435"/>
    </source>
</evidence>